<feature type="coiled-coil region" evidence="9">
    <location>
        <begin position="542"/>
        <end position="569"/>
    </location>
</feature>
<feature type="transmembrane region" description="Helical" evidence="11">
    <location>
        <begin position="296"/>
        <end position="316"/>
    </location>
</feature>
<comment type="cofactor">
    <cofactor evidence="1">
        <name>Zn(2+)</name>
        <dbReference type="ChEBI" id="CHEBI:29105"/>
    </cofactor>
</comment>
<feature type="transmembrane region" description="Helical" evidence="11">
    <location>
        <begin position="441"/>
        <end position="460"/>
    </location>
</feature>
<evidence type="ECO:0000256" key="1">
    <source>
        <dbReference type="ARBA" id="ARBA00001947"/>
    </source>
</evidence>
<evidence type="ECO:0000259" key="12">
    <source>
        <dbReference type="Pfam" id="PF02163"/>
    </source>
</evidence>
<evidence type="ECO:0000256" key="4">
    <source>
        <dbReference type="ARBA" id="ARBA00007931"/>
    </source>
</evidence>
<evidence type="ECO:0000256" key="10">
    <source>
        <dbReference type="SAM" id="MobiDB-lite"/>
    </source>
</evidence>
<sequence length="741" mass="81947">MTATSATPGAALPAPTSRAPDAPAQALAPLREELLLHEAPRNHDGSPAWTLEDPGRAQFYQIGWAEAEMLARWHLADAAAIAAAIGADTPLHLHADDVTDFAQFLQHNSLLQARGPQAIARYRREAQARARGHWLKGLIHHYLFFRIPLVRPDAFLSRTLPWVRRHFYARGFLLLTLAAGLLGLFLAARQWDEFLHTFLHFFTLEGALTAGLALGVTKILHELGHAYTAKYHGCRVATMGVAFMVMWPVLYTDTSGAWRLKSRRRRMSIGAAGMMAETVLAAWATLAWSFLPDGMLRSAAFTLATTTWLLTLAVNLNPLMRFDGYFLLSDALNVPNLQNRAFALARWRLREWLFDLGDARPEVFAPWRERALLVYAFSVWVYRFFLFLGIAVLVYHMAFKLLGILLFAIEIVAFVLRPIYTELVAWRERLSSQRKTGWNRRSRLTSLIVLLGLIAAVVPWRSRVEAPALLRAAEQARLVAPAGARIERIGVRAGQPVAAGEALYVLRAPDLEYERDALAQRIGVLQWQQSFHAMRQDSGAAVPVAQRELQAARERLEVLTRQLEQLTIRAPFAGTMAELAEPLAAGEWVGEGEWLGTLVAPQRLVVEGYAAEEDVRRLRAGDAARFLPEDPGLAAVPLTVTAINATATRRLSAAPELASVHGGHLAAVRAPAASHRADADAQDLAPEQAVYRVMLDPAPEAAALPRLQVLRGTAVIEGANESLLMRAWRRAAAVLLRESGF</sequence>
<dbReference type="InterPro" id="IPR050465">
    <property type="entry name" value="UPF0194_transport"/>
</dbReference>
<dbReference type="GO" id="GO:0006508">
    <property type="term" value="P:proteolysis"/>
    <property type="evidence" value="ECO:0007669"/>
    <property type="project" value="InterPro"/>
</dbReference>
<protein>
    <submittedName>
        <fullName evidence="13">Hemolysin D</fullName>
    </submittedName>
</protein>
<comment type="subcellular location">
    <subcellularLocation>
        <location evidence="3">Cell envelope</location>
    </subcellularLocation>
    <subcellularLocation>
        <location evidence="2">Membrane</location>
        <topology evidence="2">Multi-pass membrane protein</topology>
    </subcellularLocation>
</comment>
<dbReference type="PANTHER" id="PTHR32347">
    <property type="entry name" value="EFFLUX SYSTEM COMPONENT YKNX-RELATED"/>
    <property type="match status" value="1"/>
</dbReference>
<accession>A0A261SFA5</accession>
<feature type="transmembrane region" description="Helical" evidence="11">
    <location>
        <begin position="372"/>
        <end position="395"/>
    </location>
</feature>
<evidence type="ECO:0000256" key="2">
    <source>
        <dbReference type="ARBA" id="ARBA00004141"/>
    </source>
</evidence>
<feature type="transmembrane region" description="Helical" evidence="11">
    <location>
        <begin position="167"/>
        <end position="188"/>
    </location>
</feature>
<dbReference type="AlphaFoldDB" id="A0A261SFA5"/>
<reference evidence="13 14" key="1">
    <citation type="submission" date="2017-05" db="EMBL/GenBank/DDBJ databases">
        <title>Complete and WGS of Bordetella genogroups.</title>
        <authorList>
            <person name="Spilker T."/>
            <person name="LiPuma J."/>
        </authorList>
    </citation>
    <scope>NUCLEOTIDE SEQUENCE [LARGE SCALE GENOMIC DNA]</scope>
    <source>
        <strain evidence="13 14">AU17610</strain>
    </source>
</reference>
<dbReference type="PANTHER" id="PTHR32347:SF23">
    <property type="entry name" value="BLL5650 PROTEIN"/>
    <property type="match status" value="1"/>
</dbReference>
<dbReference type="InterPro" id="IPR008915">
    <property type="entry name" value="Peptidase_M50"/>
</dbReference>
<dbReference type="SUPFAM" id="SSF111369">
    <property type="entry name" value="HlyD-like secretion proteins"/>
    <property type="match status" value="1"/>
</dbReference>
<dbReference type="GO" id="GO:0030313">
    <property type="term" value="C:cell envelope"/>
    <property type="evidence" value="ECO:0007669"/>
    <property type="project" value="UniProtKB-SubCell"/>
</dbReference>
<feature type="transmembrane region" description="Helical" evidence="11">
    <location>
        <begin position="194"/>
        <end position="216"/>
    </location>
</feature>
<name>A0A261SFA5_9BORD</name>
<evidence type="ECO:0000256" key="9">
    <source>
        <dbReference type="SAM" id="Coils"/>
    </source>
</evidence>
<dbReference type="OrthoDB" id="9759690at2"/>
<dbReference type="Proteomes" id="UP000217005">
    <property type="component" value="Unassembled WGS sequence"/>
</dbReference>
<feature type="transmembrane region" description="Helical" evidence="11">
    <location>
        <begin position="269"/>
        <end position="290"/>
    </location>
</feature>
<evidence type="ECO:0000256" key="3">
    <source>
        <dbReference type="ARBA" id="ARBA00004196"/>
    </source>
</evidence>
<keyword evidence="5 11" id="KW-0812">Transmembrane</keyword>
<comment type="similarity">
    <text evidence="4">Belongs to the peptidase M50B family.</text>
</comment>
<keyword evidence="6 11" id="KW-1133">Transmembrane helix</keyword>
<keyword evidence="7 9" id="KW-0175">Coiled coil</keyword>
<dbReference type="GO" id="GO:0016020">
    <property type="term" value="C:membrane"/>
    <property type="evidence" value="ECO:0007669"/>
    <property type="project" value="UniProtKB-SubCell"/>
</dbReference>
<evidence type="ECO:0000256" key="6">
    <source>
        <dbReference type="ARBA" id="ARBA00022989"/>
    </source>
</evidence>
<dbReference type="Pfam" id="PF02163">
    <property type="entry name" value="Peptidase_M50"/>
    <property type="match status" value="1"/>
</dbReference>
<evidence type="ECO:0000313" key="13">
    <source>
        <dbReference type="EMBL" id="OZI36089.1"/>
    </source>
</evidence>
<comment type="caution">
    <text evidence="13">The sequence shown here is derived from an EMBL/GenBank/DDBJ whole genome shotgun (WGS) entry which is preliminary data.</text>
</comment>
<organism evidence="13 14">
    <name type="scientific">Bordetella genomosp. 1</name>
    <dbReference type="NCBI Taxonomy" id="1395607"/>
    <lineage>
        <taxon>Bacteria</taxon>
        <taxon>Pseudomonadati</taxon>
        <taxon>Pseudomonadota</taxon>
        <taxon>Betaproteobacteria</taxon>
        <taxon>Burkholderiales</taxon>
        <taxon>Alcaligenaceae</taxon>
        <taxon>Bordetella</taxon>
    </lineage>
</organism>
<evidence type="ECO:0000313" key="14">
    <source>
        <dbReference type="Proteomes" id="UP000217005"/>
    </source>
</evidence>
<gene>
    <name evidence="13" type="ORF">CEG14_13735</name>
</gene>
<dbReference type="EMBL" id="NEVL01000003">
    <property type="protein sequence ID" value="OZI36089.1"/>
    <property type="molecule type" value="Genomic_DNA"/>
</dbReference>
<feature type="transmembrane region" description="Helical" evidence="11">
    <location>
        <begin position="401"/>
        <end position="420"/>
    </location>
</feature>
<keyword evidence="8 11" id="KW-0472">Membrane</keyword>
<evidence type="ECO:0000256" key="8">
    <source>
        <dbReference type="ARBA" id="ARBA00023136"/>
    </source>
</evidence>
<evidence type="ECO:0000256" key="5">
    <source>
        <dbReference type="ARBA" id="ARBA00022692"/>
    </source>
</evidence>
<feature type="region of interest" description="Disordered" evidence="10">
    <location>
        <begin position="1"/>
        <end position="22"/>
    </location>
</feature>
<proteinExistence type="inferred from homology"/>
<feature type="domain" description="Peptidase M50" evidence="12">
    <location>
        <begin position="212"/>
        <end position="307"/>
    </location>
</feature>
<evidence type="ECO:0000256" key="11">
    <source>
        <dbReference type="SAM" id="Phobius"/>
    </source>
</evidence>
<evidence type="ECO:0000256" key="7">
    <source>
        <dbReference type="ARBA" id="ARBA00023054"/>
    </source>
</evidence>
<dbReference type="RefSeq" id="WP_094826898.1">
    <property type="nucleotide sequence ID" value="NZ_NEVL01000003.1"/>
</dbReference>